<organism evidence="1 2">
    <name type="scientific">Vibrio cholerae</name>
    <dbReference type="NCBI Taxonomy" id="666"/>
    <lineage>
        <taxon>Bacteria</taxon>
        <taxon>Pseudomonadati</taxon>
        <taxon>Pseudomonadota</taxon>
        <taxon>Gammaproteobacteria</taxon>
        <taxon>Vibrionales</taxon>
        <taxon>Vibrionaceae</taxon>
        <taxon>Vibrio</taxon>
    </lineage>
</organism>
<sequence length="111" mass="12539">MNTNPIADFLNNSILSITGNKSSFLSKALHKLHSASESNASESSDSAFMGKYVSEKPQSMLRVVRNVEQPNFEFCENPLAQKKLSRVPGLYGCNRWKSNRNKVEQEEIKIF</sequence>
<evidence type="ECO:0000313" key="1">
    <source>
        <dbReference type="EMBL" id="KAA1252743.1"/>
    </source>
</evidence>
<name>A0A5B1BZ80_VIBCL</name>
<gene>
    <name evidence="1" type="ORF">F0M16_21325</name>
</gene>
<proteinExistence type="predicted"/>
<reference evidence="1 2" key="1">
    <citation type="submission" date="2019-09" db="EMBL/GenBank/DDBJ databases">
        <authorList>
            <person name="Kritzky A."/>
            <person name="Schelkanova E.Y."/>
            <person name="Alkhova Z.V."/>
            <person name="Smirnova N.I."/>
        </authorList>
    </citation>
    <scope>NUCLEOTIDE SEQUENCE [LARGE SCALE GENOMIC DNA]</scope>
    <source>
        <strain evidence="1 2">M1526</strain>
    </source>
</reference>
<evidence type="ECO:0000313" key="2">
    <source>
        <dbReference type="Proteomes" id="UP000323225"/>
    </source>
</evidence>
<dbReference type="AlphaFoldDB" id="A0A5B1BZ80"/>
<protein>
    <submittedName>
        <fullName evidence="1">Uncharacterized protein</fullName>
    </submittedName>
</protein>
<accession>A0A5B1BZ80</accession>
<dbReference type="Proteomes" id="UP000323225">
    <property type="component" value="Unassembled WGS sequence"/>
</dbReference>
<comment type="caution">
    <text evidence="1">The sequence shown here is derived from an EMBL/GenBank/DDBJ whole genome shotgun (WGS) entry which is preliminary data.</text>
</comment>
<dbReference type="EMBL" id="VUAA01000041">
    <property type="protein sequence ID" value="KAA1252743.1"/>
    <property type="molecule type" value="Genomic_DNA"/>
</dbReference>